<evidence type="ECO:0000313" key="4">
    <source>
        <dbReference type="Proteomes" id="UP000188268"/>
    </source>
</evidence>
<dbReference type="STRING" id="210143.A0A1R3IQX7"/>
<feature type="compositionally biased region" description="Basic and acidic residues" evidence="1">
    <location>
        <begin position="309"/>
        <end position="319"/>
    </location>
</feature>
<dbReference type="PANTHER" id="PTHR47992">
    <property type="entry name" value="PROTEIN PHOSPHATASE"/>
    <property type="match status" value="1"/>
</dbReference>
<dbReference type="PROSITE" id="PS51746">
    <property type="entry name" value="PPM_2"/>
    <property type="match status" value="1"/>
</dbReference>
<dbReference type="Proteomes" id="UP000188268">
    <property type="component" value="Unassembled WGS sequence"/>
</dbReference>
<dbReference type="EMBL" id="AWWV01009655">
    <property type="protein sequence ID" value="OMO84982.1"/>
    <property type="molecule type" value="Genomic_DNA"/>
</dbReference>
<gene>
    <name evidence="3" type="ORF">CCACVL1_10539</name>
</gene>
<sequence length="319" mass="35661">MGACCSTQVKFKGRSHDYRDDYEEKDYDGHEEDHTHVGPDGAIVRLQGSSTYISMYTRQGKKGTNQDALTVWENFMGEKNTFFCGVFDGHGPSGHRIAHYICDNLPAKVSSEIKLSKENSSKGNECDMEHGRRDDILSSWETSLVEAFREVDVDLSFDESLDSYSSGTTAVTVLKKVWDVLTNNEVIQIVASVKKRSMAAKLLVYYAVQAWKTKYPGSKIDDCAVVCLFFKKRSLLSRSKSLTELNQPKESNMDIAASESPEGGKKTDEGETVINCNITVDQKTLDEIKRVNAYANPSRVGNLSRRKTGKDFEGTEAKR</sequence>
<dbReference type="SUPFAM" id="SSF81606">
    <property type="entry name" value="PP2C-like"/>
    <property type="match status" value="1"/>
</dbReference>
<dbReference type="Gene3D" id="3.60.40.10">
    <property type="entry name" value="PPM-type phosphatase domain"/>
    <property type="match status" value="2"/>
</dbReference>
<protein>
    <submittedName>
        <fullName evidence="3">Phosphatase 2C (PP2C)-like protein</fullName>
    </submittedName>
</protein>
<dbReference type="OrthoDB" id="10264738at2759"/>
<dbReference type="AlphaFoldDB" id="A0A1R3IQX7"/>
<evidence type="ECO:0000259" key="2">
    <source>
        <dbReference type="PROSITE" id="PS51746"/>
    </source>
</evidence>
<comment type="caution">
    <text evidence="3">The sequence shown here is derived from an EMBL/GenBank/DDBJ whole genome shotgun (WGS) entry which is preliminary data.</text>
</comment>
<dbReference type="GO" id="GO:0004722">
    <property type="term" value="F:protein serine/threonine phosphatase activity"/>
    <property type="evidence" value="ECO:0007669"/>
    <property type="project" value="InterPro"/>
</dbReference>
<evidence type="ECO:0000256" key="1">
    <source>
        <dbReference type="SAM" id="MobiDB-lite"/>
    </source>
</evidence>
<dbReference type="Gramene" id="OMO84982">
    <property type="protein sequence ID" value="OMO84982"/>
    <property type="gene ID" value="CCACVL1_10539"/>
</dbReference>
<dbReference type="SMART" id="SM00332">
    <property type="entry name" value="PP2Cc"/>
    <property type="match status" value="1"/>
</dbReference>
<reference evidence="3 4" key="1">
    <citation type="submission" date="2013-09" db="EMBL/GenBank/DDBJ databases">
        <title>Corchorus capsularis genome sequencing.</title>
        <authorList>
            <person name="Alam M."/>
            <person name="Haque M.S."/>
            <person name="Islam M.S."/>
            <person name="Emdad E.M."/>
            <person name="Islam M.M."/>
            <person name="Ahmed B."/>
            <person name="Halim A."/>
            <person name="Hossen Q.M.M."/>
            <person name="Hossain M.Z."/>
            <person name="Ahmed R."/>
            <person name="Khan M.M."/>
            <person name="Islam R."/>
            <person name="Rashid M.M."/>
            <person name="Khan S.A."/>
            <person name="Rahman M.S."/>
            <person name="Alam M."/>
        </authorList>
    </citation>
    <scope>NUCLEOTIDE SEQUENCE [LARGE SCALE GENOMIC DNA]</scope>
    <source>
        <strain evidence="4">cv. CVL-1</strain>
        <tissue evidence="3">Whole seedling</tissue>
    </source>
</reference>
<feature type="domain" description="PPM-type phosphatase" evidence="2">
    <location>
        <begin position="52"/>
        <end position="319"/>
    </location>
</feature>
<organism evidence="3 4">
    <name type="scientific">Corchorus capsularis</name>
    <name type="common">Jute</name>
    <dbReference type="NCBI Taxonomy" id="210143"/>
    <lineage>
        <taxon>Eukaryota</taxon>
        <taxon>Viridiplantae</taxon>
        <taxon>Streptophyta</taxon>
        <taxon>Embryophyta</taxon>
        <taxon>Tracheophyta</taxon>
        <taxon>Spermatophyta</taxon>
        <taxon>Magnoliopsida</taxon>
        <taxon>eudicotyledons</taxon>
        <taxon>Gunneridae</taxon>
        <taxon>Pentapetalae</taxon>
        <taxon>rosids</taxon>
        <taxon>malvids</taxon>
        <taxon>Malvales</taxon>
        <taxon>Malvaceae</taxon>
        <taxon>Grewioideae</taxon>
        <taxon>Apeibeae</taxon>
        <taxon>Corchorus</taxon>
    </lineage>
</organism>
<evidence type="ECO:0000313" key="3">
    <source>
        <dbReference type="EMBL" id="OMO84982.1"/>
    </source>
</evidence>
<dbReference type="InterPro" id="IPR015655">
    <property type="entry name" value="PP2C"/>
</dbReference>
<accession>A0A1R3IQX7</accession>
<dbReference type="InterPro" id="IPR001932">
    <property type="entry name" value="PPM-type_phosphatase-like_dom"/>
</dbReference>
<dbReference type="InterPro" id="IPR036457">
    <property type="entry name" value="PPM-type-like_dom_sf"/>
</dbReference>
<proteinExistence type="predicted"/>
<keyword evidence="4" id="KW-1185">Reference proteome</keyword>
<feature type="region of interest" description="Disordered" evidence="1">
    <location>
        <begin position="298"/>
        <end position="319"/>
    </location>
</feature>
<name>A0A1R3IQX7_COCAP</name>
<feature type="region of interest" description="Disordered" evidence="1">
    <location>
        <begin position="247"/>
        <end position="271"/>
    </location>
</feature>
<feature type="compositionally biased region" description="Basic and acidic residues" evidence="1">
    <location>
        <begin position="27"/>
        <end position="37"/>
    </location>
</feature>
<feature type="region of interest" description="Disordered" evidence="1">
    <location>
        <begin position="20"/>
        <end position="40"/>
    </location>
</feature>